<dbReference type="AlphaFoldDB" id="A0A1N6QQ01"/>
<dbReference type="InterPro" id="IPR023753">
    <property type="entry name" value="FAD/NAD-binding_dom"/>
</dbReference>
<organism evidence="5 6">
    <name type="scientific">Halanaerobium kushneri</name>
    <dbReference type="NCBI Taxonomy" id="56779"/>
    <lineage>
        <taxon>Bacteria</taxon>
        <taxon>Bacillati</taxon>
        <taxon>Bacillota</taxon>
        <taxon>Clostridia</taxon>
        <taxon>Halanaerobiales</taxon>
        <taxon>Halanaerobiaceae</taxon>
        <taxon>Halanaerobium</taxon>
    </lineage>
</organism>
<evidence type="ECO:0000313" key="5">
    <source>
        <dbReference type="EMBL" id="SIQ18677.1"/>
    </source>
</evidence>
<dbReference type="SUPFAM" id="SSF54862">
    <property type="entry name" value="4Fe-4S ferredoxins"/>
    <property type="match status" value="1"/>
</dbReference>
<accession>A0A1N6QQ01</accession>
<dbReference type="PANTHER" id="PTHR42783">
    <property type="entry name" value="GLUTAMATE SYNTHASE [NADPH] SMALL CHAIN"/>
    <property type="match status" value="1"/>
</dbReference>
<dbReference type="Gene3D" id="1.10.1060.10">
    <property type="entry name" value="Alpha-helical ferredoxin"/>
    <property type="match status" value="1"/>
</dbReference>
<protein>
    <submittedName>
        <fullName evidence="5">Glutamate synthase (NADPH/NADH) small chain</fullName>
    </submittedName>
</protein>
<dbReference type="Gene3D" id="3.50.50.60">
    <property type="entry name" value="FAD/NAD(P)-binding domain"/>
    <property type="match status" value="2"/>
</dbReference>
<dbReference type="InterPro" id="IPR009051">
    <property type="entry name" value="Helical_ferredxn"/>
</dbReference>
<dbReference type="Proteomes" id="UP000185669">
    <property type="component" value="Unassembled WGS sequence"/>
</dbReference>
<dbReference type="Gene3D" id="3.30.70.3270">
    <property type="match status" value="1"/>
</dbReference>
<name>A0A1N6QQ01_9FIRM</name>
<dbReference type="GO" id="GO:0016491">
    <property type="term" value="F:oxidoreductase activity"/>
    <property type="evidence" value="ECO:0007669"/>
    <property type="project" value="InterPro"/>
</dbReference>
<dbReference type="SUPFAM" id="SSF51971">
    <property type="entry name" value="Nucleotide-binding domain"/>
    <property type="match status" value="1"/>
</dbReference>
<feature type="domain" description="4Fe-4S ferredoxin-type" evidence="4">
    <location>
        <begin position="39"/>
        <end position="69"/>
    </location>
</feature>
<dbReference type="PANTHER" id="PTHR42783:SF3">
    <property type="entry name" value="GLUTAMATE SYNTHASE [NADPH] SMALL CHAIN-RELATED"/>
    <property type="match status" value="1"/>
</dbReference>
<keyword evidence="3" id="KW-0411">Iron-sulfur</keyword>
<evidence type="ECO:0000256" key="1">
    <source>
        <dbReference type="ARBA" id="ARBA00022723"/>
    </source>
</evidence>
<gene>
    <name evidence="5" type="ORF">SAMN05421834_10230</name>
</gene>
<dbReference type="Pfam" id="PF07992">
    <property type="entry name" value="Pyr_redox_2"/>
    <property type="match status" value="1"/>
</dbReference>
<reference evidence="6" key="1">
    <citation type="submission" date="2017-01" db="EMBL/GenBank/DDBJ databases">
        <authorList>
            <person name="Varghese N."/>
            <person name="Submissions S."/>
        </authorList>
    </citation>
    <scope>NUCLEOTIDE SEQUENCE [LARGE SCALE GENOMIC DNA]</scope>
    <source>
        <strain evidence="6">ATCC 700103</strain>
    </source>
</reference>
<dbReference type="InterPro" id="IPR028261">
    <property type="entry name" value="DPD_II"/>
</dbReference>
<dbReference type="InterPro" id="IPR017900">
    <property type="entry name" value="4Fe4S_Fe_S_CS"/>
</dbReference>
<dbReference type="STRING" id="56779.SAMN05421834_10230"/>
<proteinExistence type="predicted"/>
<evidence type="ECO:0000313" key="6">
    <source>
        <dbReference type="Proteomes" id="UP000185669"/>
    </source>
</evidence>
<dbReference type="SUPFAM" id="SSF46548">
    <property type="entry name" value="alpha-helical ferredoxin"/>
    <property type="match status" value="1"/>
</dbReference>
<feature type="domain" description="4Fe-4S ferredoxin-type" evidence="4">
    <location>
        <begin position="177"/>
        <end position="208"/>
    </location>
</feature>
<evidence type="ECO:0000256" key="2">
    <source>
        <dbReference type="ARBA" id="ARBA00023004"/>
    </source>
</evidence>
<dbReference type="GO" id="GO:0051536">
    <property type="term" value="F:iron-sulfur cluster binding"/>
    <property type="evidence" value="ECO:0007669"/>
    <property type="project" value="UniProtKB-KW"/>
</dbReference>
<dbReference type="Pfam" id="PF14691">
    <property type="entry name" value="Fer4_20"/>
    <property type="match status" value="1"/>
</dbReference>
<dbReference type="PROSITE" id="PS00198">
    <property type="entry name" value="4FE4S_FER_1"/>
    <property type="match status" value="1"/>
</dbReference>
<dbReference type="PROSITE" id="PS51379">
    <property type="entry name" value="4FE4S_FER_2"/>
    <property type="match status" value="3"/>
</dbReference>
<dbReference type="InterPro" id="IPR036188">
    <property type="entry name" value="FAD/NAD-bd_sf"/>
</dbReference>
<sequence length="599" mass="66909">MANDKKSIFSPVTAFKNLVKKPETVRYPAESNDAAKRYRGFHINDLEECIGCSTCQEVCVNDAISMVEMLDVPAEEGQRNERPQIDYGRCCWCGLCVDVCTTGSLEMSRDYSYIDLDPDTFIVTPAENDINQVEHPLGYLRDQSSDLLDLKRIEMEMLEPEERIDSFIEIVEGFSKEQAEKEASRCVECEICTETCPANMNIPQYIRGIFDDDLEESLQQIYEDNPLPEVCGRVCTHKCEGVCALSHRGEAISIRWLKRYAVDNVDSAEYKQVLGTEKIEQNNKKVAVVGAGPAGLSAAHYLSVMGYQITVYESKEKAGGMMRYGIPEYRLPYDALDKDIDYIESLGVNFVFNTRVGEDIELKELHENYDAVFAATGLHNGRSTRVPGTENNNVYQAVNLLADIARGKEVPVTKRLVVIGGGNVAMDIARSMARIQKDKYGEVDITVTSLETEDIMPADQEEIDEAREEGIVFKPGRGPKEIEINEDGSLAHLCTNCCVSVFDEDMNFNPTYDNSDIENYECDMVIEAIGQGGDNSYIDDQFEIEYAGPRIKINDYSQTSVNWLFAGGDIARGPDVINAIKTGHDAAVGIDKYLNDSLK</sequence>
<dbReference type="EMBL" id="FTNC01000002">
    <property type="protein sequence ID" value="SIQ18677.1"/>
    <property type="molecule type" value="Genomic_DNA"/>
</dbReference>
<evidence type="ECO:0000259" key="4">
    <source>
        <dbReference type="PROSITE" id="PS51379"/>
    </source>
</evidence>
<dbReference type="Pfam" id="PF12838">
    <property type="entry name" value="Fer4_7"/>
    <property type="match status" value="1"/>
</dbReference>
<keyword evidence="6" id="KW-1185">Reference proteome</keyword>
<dbReference type="InterPro" id="IPR017896">
    <property type="entry name" value="4Fe4S_Fe-S-bd"/>
</dbReference>
<keyword evidence="2" id="KW-0408">Iron</keyword>
<dbReference type="PRINTS" id="PR00419">
    <property type="entry name" value="ADXRDTASE"/>
</dbReference>
<feature type="domain" description="4Fe-4S ferredoxin-type" evidence="4">
    <location>
        <begin position="81"/>
        <end position="110"/>
    </location>
</feature>
<keyword evidence="1" id="KW-0479">Metal-binding</keyword>
<dbReference type="GO" id="GO:0046872">
    <property type="term" value="F:metal ion binding"/>
    <property type="evidence" value="ECO:0007669"/>
    <property type="project" value="UniProtKB-KW"/>
</dbReference>
<evidence type="ECO:0000256" key="3">
    <source>
        <dbReference type="ARBA" id="ARBA00023014"/>
    </source>
</evidence>